<keyword evidence="4" id="KW-0812">Transmembrane</keyword>
<dbReference type="PANTHER" id="PTHR22550:SF5">
    <property type="entry name" value="LEUCINE ZIPPER PROTEIN 4"/>
    <property type="match status" value="1"/>
</dbReference>
<dbReference type="KEGG" id="mana:MAMMFC1_00985"/>
<dbReference type="AlphaFoldDB" id="A0A348AGY9"/>
<accession>A0A348AGY9</accession>
<sequence length="626" mass="68229">MNNIFTKNYHALKKLIIYKPPANPPQFTLAEDEESRAAESKAQLPQDNLHLIAAEHDSLLRYARRLADALAKIKECLAQPLAPEKIAALKMEIAALENQQMSLSPIVMRYNLAQNPLDQAVSTSLEENRLALKRLYNVPANKDLIIRSITIPAEPPVTATLVFVEGLSDKKIINLAVLQPLLLLGNVERRLYDGQLATRLITEYLPGNQVRVATTLRDVVESLNLGDTAIFLDGVDEAVLVETKGQEHRNIDRPLMEQTVQGGQSAFTETLRVNTGLVRSLLRTNDLTTEIFTIGHRSNTLCAVMYLKSVANPVLVREVKRRLSGLKVDAITDSGTLLHHIIDHPGNPYPQALRTERPDRVAAALAEGRLAIMLDGSPFVLITPVSLFTLFHTGEDFSVYWVAASFSRVLRFLGAFLTLLMPALYIAISYFHEEALPTSLIIAIAGARERVPFPSILEIAMMEFSFELLREAGVRIPGMLGSTIGIVGAIILGQAAVAAGIVSPITVVIIAVTGLASFGIPDYSLSHAIRLTRFAFEVLAATFGLVGVASGLLALTVVLTSMKSLGVPYMSPVAPKSTAGYDIVLRGPLNSQELRPDELNPLDRQRQASVGVQWPAEQPAGGEDES</sequence>
<organism evidence="5 6">
    <name type="scientific">Methylomusa anaerophila</name>
    <dbReference type="NCBI Taxonomy" id="1930071"/>
    <lineage>
        <taxon>Bacteria</taxon>
        <taxon>Bacillati</taxon>
        <taxon>Bacillota</taxon>
        <taxon>Negativicutes</taxon>
        <taxon>Selenomonadales</taxon>
        <taxon>Sporomusaceae</taxon>
        <taxon>Methylomusa</taxon>
    </lineage>
</organism>
<comment type="similarity">
    <text evidence="1">Belongs to the GerABKA family.</text>
</comment>
<feature type="region of interest" description="Disordered" evidence="3">
    <location>
        <begin position="594"/>
        <end position="626"/>
    </location>
</feature>
<evidence type="ECO:0000256" key="2">
    <source>
        <dbReference type="ARBA" id="ARBA00023136"/>
    </source>
</evidence>
<dbReference type="PANTHER" id="PTHR22550">
    <property type="entry name" value="SPORE GERMINATION PROTEIN"/>
    <property type="match status" value="1"/>
</dbReference>
<dbReference type="RefSeq" id="WP_126306970.1">
    <property type="nucleotide sequence ID" value="NZ_AP018449.1"/>
</dbReference>
<keyword evidence="6" id="KW-1185">Reference proteome</keyword>
<dbReference type="InterPro" id="IPR050768">
    <property type="entry name" value="UPF0353/GerABKA_families"/>
</dbReference>
<proteinExistence type="inferred from homology"/>
<evidence type="ECO:0000256" key="4">
    <source>
        <dbReference type="SAM" id="Phobius"/>
    </source>
</evidence>
<feature type="transmembrane region" description="Helical" evidence="4">
    <location>
        <begin position="472"/>
        <end position="492"/>
    </location>
</feature>
<evidence type="ECO:0000313" key="5">
    <source>
        <dbReference type="EMBL" id="BBB90337.1"/>
    </source>
</evidence>
<dbReference type="GO" id="GO:0009847">
    <property type="term" value="P:spore germination"/>
    <property type="evidence" value="ECO:0007669"/>
    <property type="project" value="InterPro"/>
</dbReference>
<dbReference type="EMBL" id="AP018449">
    <property type="protein sequence ID" value="BBB90337.1"/>
    <property type="molecule type" value="Genomic_DNA"/>
</dbReference>
<evidence type="ECO:0000256" key="3">
    <source>
        <dbReference type="SAM" id="MobiDB-lite"/>
    </source>
</evidence>
<dbReference type="Proteomes" id="UP000276437">
    <property type="component" value="Chromosome"/>
</dbReference>
<gene>
    <name evidence="5" type="primary">gerAA_1</name>
    <name evidence="5" type="ORF">MAMMFC1_00985</name>
</gene>
<evidence type="ECO:0000313" key="6">
    <source>
        <dbReference type="Proteomes" id="UP000276437"/>
    </source>
</evidence>
<feature type="transmembrane region" description="Helical" evidence="4">
    <location>
        <begin position="499"/>
        <end position="518"/>
    </location>
</feature>
<dbReference type="OrthoDB" id="9772630at2"/>
<keyword evidence="4" id="KW-1133">Transmembrane helix</keyword>
<protein>
    <submittedName>
        <fullName evidence="5">Spore germination protein A1</fullName>
    </submittedName>
</protein>
<feature type="transmembrane region" description="Helical" evidence="4">
    <location>
        <begin position="370"/>
        <end position="391"/>
    </location>
</feature>
<dbReference type="InterPro" id="IPR004995">
    <property type="entry name" value="Spore_Ger"/>
</dbReference>
<feature type="compositionally biased region" description="Basic and acidic residues" evidence="3">
    <location>
        <begin position="594"/>
        <end position="606"/>
    </location>
</feature>
<evidence type="ECO:0000256" key="1">
    <source>
        <dbReference type="ARBA" id="ARBA00005278"/>
    </source>
</evidence>
<dbReference type="Pfam" id="PF03323">
    <property type="entry name" value="GerA"/>
    <property type="match status" value="1"/>
</dbReference>
<dbReference type="GO" id="GO:0016020">
    <property type="term" value="C:membrane"/>
    <property type="evidence" value="ECO:0007669"/>
    <property type="project" value="InterPro"/>
</dbReference>
<reference evidence="5 6" key="1">
    <citation type="journal article" date="2018" name="Int. J. Syst. Evol. Microbiol.">
        <title>Methylomusa anaerophila gen. nov., sp. nov., an anaerobic methanol-utilizing bacterium isolated from a microbial fuel cell.</title>
        <authorList>
            <person name="Amano N."/>
            <person name="Yamamuro A."/>
            <person name="Miyahara M."/>
            <person name="Kouzuma A."/>
            <person name="Abe T."/>
            <person name="Watanabe K."/>
        </authorList>
    </citation>
    <scope>NUCLEOTIDE SEQUENCE [LARGE SCALE GENOMIC DNA]</scope>
    <source>
        <strain evidence="5 6">MMFC1</strain>
    </source>
</reference>
<feature type="transmembrane region" description="Helical" evidence="4">
    <location>
        <begin position="538"/>
        <end position="560"/>
    </location>
</feature>
<keyword evidence="2 4" id="KW-0472">Membrane</keyword>
<name>A0A348AGY9_9FIRM</name>
<feature type="transmembrane region" description="Helical" evidence="4">
    <location>
        <begin position="412"/>
        <end position="431"/>
    </location>
</feature>